<dbReference type="EMBL" id="JADGJH010000053">
    <property type="protein sequence ID" value="KAJ3140393.1"/>
    <property type="molecule type" value="Genomic_DNA"/>
</dbReference>
<name>A0AAD5TBP1_9FUNG</name>
<evidence type="ECO:0000313" key="2">
    <source>
        <dbReference type="Proteomes" id="UP001211907"/>
    </source>
</evidence>
<dbReference type="SUPFAM" id="SSF48350">
    <property type="entry name" value="GTPase activation domain, GAP"/>
    <property type="match status" value="1"/>
</dbReference>
<accession>A0AAD5TBP1</accession>
<evidence type="ECO:0000313" key="1">
    <source>
        <dbReference type="EMBL" id="KAJ3140393.1"/>
    </source>
</evidence>
<gene>
    <name evidence="1" type="ORF">HK100_009943</name>
</gene>
<comment type="caution">
    <text evidence="1">The sequence shown here is derived from an EMBL/GenBank/DDBJ whole genome shotgun (WGS) entry which is preliminary data.</text>
</comment>
<sequence length="64" mass="7351">MTHANIASEFAQNFLRCPSDNPVVIFENSNFEQAFIRVLLTHSPLAIAITNRTEYKSKMFFDTL</sequence>
<protein>
    <submittedName>
        <fullName evidence="1">Uncharacterized protein</fullName>
    </submittedName>
</protein>
<dbReference type="InterPro" id="IPR008936">
    <property type="entry name" value="Rho_GTPase_activation_prot"/>
</dbReference>
<dbReference type="Proteomes" id="UP001211907">
    <property type="component" value="Unassembled WGS sequence"/>
</dbReference>
<dbReference type="AlphaFoldDB" id="A0AAD5TBP1"/>
<organism evidence="1 2">
    <name type="scientific">Physocladia obscura</name>
    <dbReference type="NCBI Taxonomy" id="109957"/>
    <lineage>
        <taxon>Eukaryota</taxon>
        <taxon>Fungi</taxon>
        <taxon>Fungi incertae sedis</taxon>
        <taxon>Chytridiomycota</taxon>
        <taxon>Chytridiomycota incertae sedis</taxon>
        <taxon>Chytridiomycetes</taxon>
        <taxon>Chytridiales</taxon>
        <taxon>Chytriomycetaceae</taxon>
        <taxon>Physocladia</taxon>
    </lineage>
</organism>
<reference evidence="1" key="1">
    <citation type="submission" date="2020-05" db="EMBL/GenBank/DDBJ databases">
        <title>Phylogenomic resolution of chytrid fungi.</title>
        <authorList>
            <person name="Stajich J.E."/>
            <person name="Amses K."/>
            <person name="Simmons R."/>
            <person name="Seto K."/>
            <person name="Myers J."/>
            <person name="Bonds A."/>
            <person name="Quandt C.A."/>
            <person name="Barry K."/>
            <person name="Liu P."/>
            <person name="Grigoriev I."/>
            <person name="Longcore J.E."/>
            <person name="James T.Y."/>
        </authorList>
    </citation>
    <scope>NUCLEOTIDE SEQUENCE</scope>
    <source>
        <strain evidence="1">JEL0513</strain>
    </source>
</reference>
<proteinExistence type="predicted"/>
<keyword evidence="2" id="KW-1185">Reference proteome</keyword>